<evidence type="ECO:0000313" key="2">
    <source>
        <dbReference type="Proteomes" id="UP000465609"/>
    </source>
</evidence>
<organism evidence="1 2">
    <name type="scientific">Mycolicibacterium aubagnense</name>
    <dbReference type="NCBI Taxonomy" id="319707"/>
    <lineage>
        <taxon>Bacteria</taxon>
        <taxon>Bacillati</taxon>
        <taxon>Actinomycetota</taxon>
        <taxon>Actinomycetes</taxon>
        <taxon>Mycobacteriales</taxon>
        <taxon>Mycobacteriaceae</taxon>
        <taxon>Mycolicibacterium</taxon>
    </lineage>
</organism>
<evidence type="ECO:0000313" key="1">
    <source>
        <dbReference type="EMBL" id="BBX85230.1"/>
    </source>
</evidence>
<proteinExistence type="predicted"/>
<protein>
    <submittedName>
        <fullName evidence="1">Uncharacterized protein</fullName>
    </submittedName>
</protein>
<accession>A0ABN5YVQ3</accession>
<gene>
    <name evidence="1" type="ORF">MAUB_31030</name>
</gene>
<name>A0ABN5YVQ3_9MYCO</name>
<reference evidence="1 2" key="1">
    <citation type="journal article" date="2019" name="Emerg. Microbes Infect.">
        <title>Comprehensive subspecies identification of 175 nontuberculous mycobacteria species based on 7547 genomic profiles.</title>
        <authorList>
            <person name="Matsumoto Y."/>
            <person name="Kinjo T."/>
            <person name="Motooka D."/>
            <person name="Nabeya D."/>
            <person name="Jung N."/>
            <person name="Uechi K."/>
            <person name="Horii T."/>
            <person name="Iida T."/>
            <person name="Fujita J."/>
            <person name="Nakamura S."/>
        </authorList>
    </citation>
    <scope>NUCLEOTIDE SEQUENCE [LARGE SCALE GENOMIC DNA]</scope>
    <source>
        <strain evidence="1 2">JCM 15296</strain>
    </source>
</reference>
<keyword evidence="2" id="KW-1185">Reference proteome</keyword>
<dbReference type="EMBL" id="AP022577">
    <property type="protein sequence ID" value="BBX85230.1"/>
    <property type="molecule type" value="Genomic_DNA"/>
</dbReference>
<dbReference type="Proteomes" id="UP000465609">
    <property type="component" value="Chromosome"/>
</dbReference>
<sequence>MAAMTPGSFMLGSPLKPPCTLWMAPALFRVPRIVVSAMLTPVVSELITVVRALAVAWQVGSVSVHKECAEIR</sequence>